<evidence type="ECO:0000256" key="1">
    <source>
        <dbReference type="ARBA" id="ARBA00011595"/>
    </source>
</evidence>
<evidence type="ECO:0000256" key="2">
    <source>
        <dbReference type="ARBA" id="ARBA00011631"/>
    </source>
</evidence>
<evidence type="ECO:0000256" key="6">
    <source>
        <dbReference type="SAM" id="MobiDB-lite"/>
    </source>
</evidence>
<dbReference type="FunFam" id="3.40.50.920:FF:000010">
    <property type="entry name" value="Pyruvate ferredoxin oxidoreductase, alpha subunit"/>
    <property type="match status" value="1"/>
</dbReference>
<proteinExistence type="predicted"/>
<comment type="catalytic activity">
    <reaction evidence="5">
        <text>a 2-oxocarboxylate + 2 oxidized [2Fe-2S]-[ferredoxin] + CoA = an acyl-CoA + 2 reduced [2Fe-2S]-[ferredoxin] + CO2 + H(+)</text>
        <dbReference type="Rhea" id="RHEA:42316"/>
        <dbReference type="Rhea" id="RHEA-COMP:10000"/>
        <dbReference type="Rhea" id="RHEA-COMP:10001"/>
        <dbReference type="ChEBI" id="CHEBI:15378"/>
        <dbReference type="ChEBI" id="CHEBI:16526"/>
        <dbReference type="ChEBI" id="CHEBI:33737"/>
        <dbReference type="ChEBI" id="CHEBI:33738"/>
        <dbReference type="ChEBI" id="CHEBI:35179"/>
        <dbReference type="ChEBI" id="CHEBI:57287"/>
        <dbReference type="ChEBI" id="CHEBI:58342"/>
        <dbReference type="EC" id="1.2.7.11"/>
    </reaction>
</comment>
<dbReference type="GO" id="GO:0019164">
    <property type="term" value="F:pyruvate synthase activity"/>
    <property type="evidence" value="ECO:0007669"/>
    <property type="project" value="UniProtKB-ARBA"/>
</dbReference>
<dbReference type="AlphaFoldDB" id="A0A843A717"/>
<dbReference type="Gene3D" id="3.40.50.970">
    <property type="match status" value="1"/>
</dbReference>
<evidence type="ECO:0000256" key="4">
    <source>
        <dbReference type="ARBA" id="ARBA00023002"/>
    </source>
</evidence>
<dbReference type="SUPFAM" id="SSF52518">
    <property type="entry name" value="Thiamin diphosphate-binding fold (THDP-binding)"/>
    <property type="match status" value="1"/>
</dbReference>
<dbReference type="Pfam" id="PF17147">
    <property type="entry name" value="PFOR_II"/>
    <property type="match status" value="1"/>
</dbReference>
<evidence type="ECO:0000256" key="3">
    <source>
        <dbReference type="ARBA" id="ARBA00012691"/>
    </source>
</evidence>
<dbReference type="EMBL" id="JADEZV010000001">
    <property type="protein sequence ID" value="MBE9390573.1"/>
    <property type="molecule type" value="Genomic_DNA"/>
</dbReference>
<dbReference type="Gene3D" id="3.40.50.920">
    <property type="match status" value="1"/>
</dbReference>
<reference evidence="9" key="1">
    <citation type="submission" date="2020-10" db="EMBL/GenBank/DDBJ databases">
        <title>Fervidococcus fontis strain 3639Fd - the first crenarchaeon capable of growth on lipids.</title>
        <authorList>
            <person name="Kochetkova T.V."/>
            <person name="Elcheninov A.G."/>
            <person name="Toschakov S.V."/>
            <person name="Kublanov I.V."/>
        </authorList>
    </citation>
    <scope>NUCLEOTIDE SEQUENCE</scope>
    <source>
        <strain evidence="9">3639Fd</strain>
    </source>
</reference>
<dbReference type="Proteomes" id="UP000652307">
    <property type="component" value="Unassembled WGS sequence"/>
</dbReference>
<evidence type="ECO:0000256" key="5">
    <source>
        <dbReference type="ARBA" id="ARBA00048893"/>
    </source>
</evidence>
<evidence type="ECO:0000313" key="9">
    <source>
        <dbReference type="EMBL" id="MBE9390573.1"/>
    </source>
</evidence>
<dbReference type="PANTHER" id="PTHR32154:SF30">
    <property type="entry name" value="2-OXOACID OXIDOREDUCTASE (FERREDOXIN)"/>
    <property type="match status" value="1"/>
</dbReference>
<evidence type="ECO:0000259" key="7">
    <source>
        <dbReference type="Pfam" id="PF01855"/>
    </source>
</evidence>
<feature type="compositionally biased region" description="Basic and acidic residues" evidence="6">
    <location>
        <begin position="1"/>
        <end position="16"/>
    </location>
</feature>
<dbReference type="InterPro" id="IPR050722">
    <property type="entry name" value="Pyruvate:ferred/Flavod_OxRd"/>
</dbReference>
<gene>
    <name evidence="9" type="ORF">IOK49_00520</name>
</gene>
<dbReference type="InterPro" id="IPR009014">
    <property type="entry name" value="Transketo_C/PFOR_II"/>
</dbReference>
<comment type="subunit">
    <text evidence="2">Heterodimer composed of an alpha and a beta subunit.</text>
</comment>
<organism evidence="9 10">
    <name type="scientific">Fervidicoccus fontis</name>
    <dbReference type="NCBI Taxonomy" id="683846"/>
    <lineage>
        <taxon>Archaea</taxon>
        <taxon>Thermoproteota</taxon>
        <taxon>Thermoprotei</taxon>
        <taxon>Fervidicoccales</taxon>
        <taxon>Fervidicoccaceae</taxon>
        <taxon>Fervidicoccus</taxon>
    </lineage>
</organism>
<sequence>MISEKKLNSKQRKGEVKPLNSNEAVAEAVKDADVDVVAAYPITPQTIVVETLAELIGNGELNAEMIHVESEHSALSAVIGASAVGARVFTATASQGLALMHEVLHITSGLRLPVVMSVAMRALSAPISIFNDQSDIMNQRNTGWITIIASSAQEAYDSILQAYKIAENPKVLLPVMVSYDGYVLSHTIERVETVGKSVVEEYIPKKVTWNTLNVKDPITMGTITSPEYYYEFKYAQERALEESLSVIKNADEEFERLYGRSYGIIEGYKIEDAEVALLATSSYYTNLKVATDLARKEGLKVGTIKLRVFRPFPREELYSMIKDLQVLGVIDRAIAFGQKPSGPIANDIASALQYKKDKPIIQSIIAGIGQRRMLIEDFVKLYRMLVKNMNEKKFYEESIFYGVKGIEF</sequence>
<dbReference type="RefSeq" id="WP_193803251.1">
    <property type="nucleotide sequence ID" value="NZ_JADEZV010000001.1"/>
</dbReference>
<dbReference type="GO" id="GO:0018491">
    <property type="term" value="F:2-oxobutyrate synthase activity"/>
    <property type="evidence" value="ECO:0007669"/>
    <property type="project" value="UniProtKB-ARBA"/>
</dbReference>
<dbReference type="PANTHER" id="PTHR32154">
    <property type="entry name" value="PYRUVATE-FLAVODOXIN OXIDOREDUCTASE-RELATED"/>
    <property type="match status" value="1"/>
</dbReference>
<dbReference type="InterPro" id="IPR033412">
    <property type="entry name" value="PFOR_II"/>
</dbReference>
<dbReference type="EC" id="1.2.7.11" evidence="3"/>
<accession>A0A843A717</accession>
<dbReference type="SUPFAM" id="SSF52922">
    <property type="entry name" value="TK C-terminal domain-like"/>
    <property type="match status" value="1"/>
</dbReference>
<feature type="domain" description="Pyruvate:ferredoxin oxidoreductase core" evidence="8">
    <location>
        <begin position="273"/>
        <end position="377"/>
    </location>
</feature>
<dbReference type="InterPro" id="IPR029061">
    <property type="entry name" value="THDP-binding"/>
</dbReference>
<name>A0A843A717_9CREN</name>
<dbReference type="CDD" id="cd07034">
    <property type="entry name" value="TPP_PYR_PFOR_IOR-alpha_like"/>
    <property type="match status" value="1"/>
</dbReference>
<keyword evidence="4" id="KW-0560">Oxidoreductase</keyword>
<comment type="subunit">
    <text evidence="1">Heterotetramer of one alpha, one beta, one delta and one gamma chain.</text>
</comment>
<protein>
    <recommendedName>
        <fullName evidence="3">2-oxoacid oxidoreductase (ferredoxin)</fullName>
        <ecNumber evidence="3">1.2.7.11</ecNumber>
    </recommendedName>
</protein>
<feature type="region of interest" description="Disordered" evidence="6">
    <location>
        <begin position="1"/>
        <end position="22"/>
    </location>
</feature>
<comment type="caution">
    <text evidence="9">The sequence shown here is derived from an EMBL/GenBank/DDBJ whole genome shotgun (WGS) entry which is preliminary data.</text>
</comment>
<dbReference type="InterPro" id="IPR002880">
    <property type="entry name" value="Pyrv_Fd/Flavodoxin_OxRdtase_N"/>
</dbReference>
<evidence type="ECO:0000259" key="8">
    <source>
        <dbReference type="Pfam" id="PF17147"/>
    </source>
</evidence>
<dbReference type="FunFam" id="3.40.50.970:FF:000012">
    <property type="entry name" value="Pyruvate:ferredoxin (Flavodoxin) oxidoreductase"/>
    <property type="match status" value="1"/>
</dbReference>
<dbReference type="GO" id="GO:0006979">
    <property type="term" value="P:response to oxidative stress"/>
    <property type="evidence" value="ECO:0007669"/>
    <property type="project" value="TreeGrafter"/>
</dbReference>
<dbReference type="Pfam" id="PF01855">
    <property type="entry name" value="POR_N"/>
    <property type="match status" value="1"/>
</dbReference>
<evidence type="ECO:0000313" key="10">
    <source>
        <dbReference type="Proteomes" id="UP000652307"/>
    </source>
</evidence>
<feature type="domain" description="Pyruvate flavodoxin/ferredoxin oxidoreductase pyrimidine binding" evidence="7">
    <location>
        <begin position="27"/>
        <end position="250"/>
    </location>
</feature>